<dbReference type="PANTHER" id="PTHR43584:SF8">
    <property type="entry name" value="N-ACETYLMURAMATE ALPHA-1-PHOSPHATE URIDYLYLTRANSFERASE"/>
    <property type="match status" value="1"/>
</dbReference>
<protein>
    <submittedName>
        <fullName evidence="4">Mannose-1-phosphate guanylyltransferase</fullName>
    </submittedName>
</protein>
<dbReference type="GO" id="GO:0016779">
    <property type="term" value="F:nucleotidyltransferase activity"/>
    <property type="evidence" value="ECO:0007669"/>
    <property type="project" value="UniProtKB-KW"/>
</dbReference>
<evidence type="ECO:0000256" key="1">
    <source>
        <dbReference type="ARBA" id="ARBA00022679"/>
    </source>
</evidence>
<proteinExistence type="predicted"/>
<dbReference type="InterPro" id="IPR050065">
    <property type="entry name" value="GlmU-like"/>
</dbReference>
<keyword evidence="2 4" id="KW-0548">Nucleotidyltransferase</keyword>
<dbReference type="Proteomes" id="UP000075787">
    <property type="component" value="Unassembled WGS sequence"/>
</dbReference>
<dbReference type="RefSeq" id="WP_062770515.1">
    <property type="nucleotide sequence ID" value="NZ_CP121045.1"/>
</dbReference>
<dbReference type="Pfam" id="PF00483">
    <property type="entry name" value="NTP_transferase"/>
    <property type="match status" value="1"/>
</dbReference>
<dbReference type="AlphaFoldDB" id="A0A162JJA6"/>
<dbReference type="OrthoDB" id="9788272at2"/>
<dbReference type="GeneID" id="97244050"/>
<organism evidence="4 5">
    <name type="scientific">Tistrella mobilis</name>
    <dbReference type="NCBI Taxonomy" id="171437"/>
    <lineage>
        <taxon>Bacteria</taxon>
        <taxon>Pseudomonadati</taxon>
        <taxon>Pseudomonadota</taxon>
        <taxon>Alphaproteobacteria</taxon>
        <taxon>Geminicoccales</taxon>
        <taxon>Geminicoccaceae</taxon>
        <taxon>Tistrella</taxon>
    </lineage>
</organism>
<evidence type="ECO:0000256" key="2">
    <source>
        <dbReference type="ARBA" id="ARBA00022695"/>
    </source>
</evidence>
<evidence type="ECO:0000313" key="5">
    <source>
        <dbReference type="Proteomes" id="UP000075787"/>
    </source>
</evidence>
<gene>
    <name evidence="4" type="ORF">AUP44_18105</name>
</gene>
<evidence type="ECO:0000259" key="3">
    <source>
        <dbReference type="Pfam" id="PF00483"/>
    </source>
</evidence>
<dbReference type="EMBL" id="LPZR01000229">
    <property type="protein sequence ID" value="KYO49311.1"/>
    <property type="molecule type" value="Genomic_DNA"/>
</dbReference>
<dbReference type="CDD" id="cd06422">
    <property type="entry name" value="NTP_transferase_like_1"/>
    <property type="match status" value="1"/>
</dbReference>
<dbReference type="SUPFAM" id="SSF53448">
    <property type="entry name" value="Nucleotide-diphospho-sugar transferases"/>
    <property type="match status" value="1"/>
</dbReference>
<comment type="caution">
    <text evidence="4">The sequence shown here is derived from an EMBL/GenBank/DDBJ whole genome shotgun (WGS) entry which is preliminary data.</text>
</comment>
<evidence type="ECO:0000313" key="4">
    <source>
        <dbReference type="EMBL" id="KYO49311.1"/>
    </source>
</evidence>
<dbReference type="Gene3D" id="3.90.550.10">
    <property type="entry name" value="Spore Coat Polysaccharide Biosynthesis Protein SpsA, Chain A"/>
    <property type="match status" value="1"/>
</dbReference>
<name>A0A162JJA6_9PROT</name>
<dbReference type="PANTHER" id="PTHR43584">
    <property type="entry name" value="NUCLEOTIDYL TRANSFERASE"/>
    <property type="match status" value="1"/>
</dbReference>
<reference evidence="4 5" key="1">
    <citation type="submission" date="2015-12" db="EMBL/GenBank/DDBJ databases">
        <title>Genome sequence of Tistrella mobilis MCCC 1A02139.</title>
        <authorList>
            <person name="Lu L."/>
            <person name="Lai Q."/>
            <person name="Shao Z."/>
            <person name="Qian P."/>
        </authorList>
    </citation>
    <scope>NUCLEOTIDE SEQUENCE [LARGE SCALE GENOMIC DNA]</scope>
    <source>
        <strain evidence="4 5">MCCC 1A02139</strain>
    </source>
</reference>
<keyword evidence="1 4" id="KW-0808">Transferase</keyword>
<sequence>MTTTDPTRFAGAPRTAMVLAAGLGTRMRPLTETRPKPLVEVADRPLIDWTLDRLTETGVRRIVVNTHHYADQVRAHLDAVRPRLPAGVELLESHEDDLLETGGGVAKALPLLGDAPFFVSNADQLLLNGPTPAAEVLARAFDPERMDALLLLVPMPYALSVGGTGDFVMDQTGRLRRRREREVAPFLYSGLQILSPALFEDAPAGKFSLNLLFDRAIERERLYGVVHDGAFVAVGTPDAVRLADRVVRGRYDRIG</sequence>
<accession>A0A162JJA6</accession>
<dbReference type="InterPro" id="IPR029044">
    <property type="entry name" value="Nucleotide-diphossugar_trans"/>
</dbReference>
<dbReference type="InterPro" id="IPR005835">
    <property type="entry name" value="NTP_transferase_dom"/>
</dbReference>
<feature type="domain" description="Nucleotidyl transferase" evidence="3">
    <location>
        <begin position="16"/>
        <end position="132"/>
    </location>
</feature>